<dbReference type="EMBL" id="JAODUP010000553">
    <property type="protein sequence ID" value="KAK2147431.1"/>
    <property type="molecule type" value="Genomic_DNA"/>
</dbReference>
<keyword evidence="3" id="KW-1185">Reference proteome</keyword>
<dbReference type="Pfam" id="PF04488">
    <property type="entry name" value="Gly_transf_sug"/>
    <property type="match status" value="1"/>
</dbReference>
<feature type="region of interest" description="Disordered" evidence="1">
    <location>
        <begin position="492"/>
        <end position="526"/>
    </location>
</feature>
<evidence type="ECO:0000313" key="2">
    <source>
        <dbReference type="EMBL" id="KAK2147431.1"/>
    </source>
</evidence>
<protein>
    <submittedName>
        <fullName evidence="2">Uncharacterized protein</fullName>
    </submittedName>
</protein>
<reference evidence="2" key="1">
    <citation type="journal article" date="2023" name="Mol. Biol. Evol.">
        <title>Third-Generation Sequencing Reveals the Adaptive Role of the Epigenome in Three Deep-Sea Polychaetes.</title>
        <authorList>
            <person name="Perez M."/>
            <person name="Aroh O."/>
            <person name="Sun Y."/>
            <person name="Lan Y."/>
            <person name="Juniper S.K."/>
            <person name="Young C.R."/>
            <person name="Angers B."/>
            <person name="Qian P.Y."/>
        </authorList>
    </citation>
    <scope>NUCLEOTIDE SEQUENCE</scope>
    <source>
        <strain evidence="2">P08H-3</strain>
    </source>
</reference>
<dbReference type="InterPro" id="IPR007577">
    <property type="entry name" value="GlycoTrfase_DXD_sugar-bd_CS"/>
</dbReference>
<evidence type="ECO:0000313" key="3">
    <source>
        <dbReference type="Proteomes" id="UP001208570"/>
    </source>
</evidence>
<dbReference type="InterPro" id="IPR029044">
    <property type="entry name" value="Nucleotide-diphossugar_trans"/>
</dbReference>
<evidence type="ECO:0000256" key="1">
    <source>
        <dbReference type="SAM" id="MobiDB-lite"/>
    </source>
</evidence>
<dbReference type="PANTHER" id="PTHR46830:SF1">
    <property type="entry name" value="ALPHA-1,4-N-ACETYLGLUCOSAMINYLTRANSFERASE"/>
    <property type="match status" value="1"/>
</dbReference>
<comment type="caution">
    <text evidence="2">The sequence shown here is derived from an EMBL/GenBank/DDBJ whole genome shotgun (WGS) entry which is preliminary data.</text>
</comment>
<gene>
    <name evidence="2" type="ORF">LSH36_553g00005</name>
</gene>
<dbReference type="SUPFAM" id="SSF53448">
    <property type="entry name" value="Nucleotide-diphospho-sugar transferases"/>
    <property type="match status" value="1"/>
</dbReference>
<dbReference type="AlphaFoldDB" id="A0AAD9MXI2"/>
<dbReference type="Proteomes" id="UP001208570">
    <property type="component" value="Unassembled WGS sequence"/>
</dbReference>
<sequence length="552" mass="63288">MQCSTRLLVVTVFLGLYLVFTAFLAKVEHSCPTLEQLVLLDENKPFANALQRMASAVNQSSFDPEITGPLVKLGIDLPAPVPDVSRKPPIPAPTVHAHERLAVSDLLRPEYAPNNVFYVWCGRRWFEFHHYLSVMSTIREFRPDNIIFFYDEQPVLDSWMYNTWFDELRADYPFFRLWQLNDADRKEACSDQSATVNQKFINGLLTYRGGIYVHESTILSRIPVWFRNHSLIDAIDRDTGRGFMLSQRGIPGRNVPVDDILRAKEYHTLSVRCSTVTEYVKAYRKPMCVSVSEPFFPKDIWELDNSFGRLVRRVFYTNPDIRRPNKSYDQLIPNIAHIVWLGGGKMDFLFYLCVLSLVYVAEVDKVYIHGDAPPAGPYWDRIKSNEKVSLIYRDSPGMIYGTKVDIISHVTDVWRVDFMVRYGGIYVDTDTVFVKPLDREIRAYDAVGSYDWTYWNPPFPDTINFGVAIGKRNPSLLARVPEVHEMVRGQGLVVERPSPAVPDQGTPSGAGRDQSPPAGDLLRGEVSPHLVAELSRRERAPYEFEQHQRLVE</sequence>
<dbReference type="Gene3D" id="3.90.550.20">
    <property type="match status" value="1"/>
</dbReference>
<dbReference type="PANTHER" id="PTHR46830">
    <property type="entry name" value="TRANSFERASE, PUTATIVE-RELATED"/>
    <property type="match status" value="1"/>
</dbReference>
<organism evidence="2 3">
    <name type="scientific">Paralvinella palmiformis</name>
    <dbReference type="NCBI Taxonomy" id="53620"/>
    <lineage>
        <taxon>Eukaryota</taxon>
        <taxon>Metazoa</taxon>
        <taxon>Spiralia</taxon>
        <taxon>Lophotrochozoa</taxon>
        <taxon>Annelida</taxon>
        <taxon>Polychaeta</taxon>
        <taxon>Sedentaria</taxon>
        <taxon>Canalipalpata</taxon>
        <taxon>Terebellida</taxon>
        <taxon>Terebelliformia</taxon>
        <taxon>Alvinellidae</taxon>
        <taxon>Paralvinella</taxon>
    </lineage>
</organism>
<name>A0AAD9MXI2_9ANNE</name>
<accession>A0AAD9MXI2</accession>
<proteinExistence type="predicted"/>